<dbReference type="GO" id="GO:0003676">
    <property type="term" value="F:nucleic acid binding"/>
    <property type="evidence" value="ECO:0007669"/>
    <property type="project" value="InterPro"/>
</dbReference>
<dbReference type="PANTHER" id="PTHR45835:SF99">
    <property type="entry name" value="CHROMO DOMAIN-CONTAINING PROTEIN-RELATED"/>
    <property type="match status" value="1"/>
</dbReference>
<dbReference type="AlphaFoldDB" id="A0A371FCN9"/>
<accession>A0A371FCN9</accession>
<dbReference type="EMBL" id="QJKJ01009691">
    <property type="protein sequence ID" value="RDX75873.1"/>
    <property type="molecule type" value="Genomic_DNA"/>
</dbReference>
<dbReference type="Pfam" id="PF17921">
    <property type="entry name" value="Integrase_H2C2"/>
    <property type="match status" value="1"/>
</dbReference>
<dbReference type="Gene3D" id="1.10.340.70">
    <property type="match status" value="1"/>
</dbReference>
<protein>
    <recommendedName>
        <fullName evidence="1">Integrase zinc-binding domain-containing protein</fullName>
    </recommendedName>
</protein>
<evidence type="ECO:0000313" key="2">
    <source>
        <dbReference type="EMBL" id="RDX75873.1"/>
    </source>
</evidence>
<gene>
    <name evidence="2" type="ORF">CR513_44199</name>
</gene>
<dbReference type="InterPro" id="IPR012337">
    <property type="entry name" value="RNaseH-like_sf"/>
</dbReference>
<comment type="caution">
    <text evidence="2">The sequence shown here is derived from an EMBL/GenBank/DDBJ whole genome shotgun (WGS) entry which is preliminary data.</text>
</comment>
<dbReference type="OrthoDB" id="1435974at2759"/>
<evidence type="ECO:0000259" key="1">
    <source>
        <dbReference type="Pfam" id="PF17921"/>
    </source>
</evidence>
<reference evidence="2" key="1">
    <citation type="submission" date="2018-05" db="EMBL/GenBank/DDBJ databases">
        <title>Draft genome of Mucuna pruriens seed.</title>
        <authorList>
            <person name="Nnadi N.E."/>
            <person name="Vos R."/>
            <person name="Hasami M.H."/>
            <person name="Devisetty U.K."/>
            <person name="Aguiy J.C."/>
        </authorList>
    </citation>
    <scope>NUCLEOTIDE SEQUENCE [LARGE SCALE GENOMIC DNA]</scope>
    <source>
        <strain evidence="2">JCA_2017</strain>
    </source>
</reference>
<dbReference type="InterPro" id="IPR036397">
    <property type="entry name" value="RNaseH_sf"/>
</dbReference>
<dbReference type="Proteomes" id="UP000257109">
    <property type="component" value="Unassembled WGS sequence"/>
</dbReference>
<name>A0A371FCN9_MUCPR</name>
<proteinExistence type="predicted"/>
<feature type="non-terminal residue" evidence="2">
    <location>
        <position position="1"/>
    </location>
</feature>
<feature type="domain" description="Integrase zinc-binding" evidence="1">
    <location>
        <begin position="30"/>
        <end position="69"/>
    </location>
</feature>
<dbReference type="PANTHER" id="PTHR45835">
    <property type="entry name" value="YALI0A06105P"/>
    <property type="match status" value="1"/>
</dbReference>
<dbReference type="SUPFAM" id="SSF53098">
    <property type="entry name" value="Ribonuclease H-like"/>
    <property type="match status" value="1"/>
</dbReference>
<evidence type="ECO:0000313" key="3">
    <source>
        <dbReference type="Proteomes" id="UP000257109"/>
    </source>
</evidence>
<sequence length="176" mass="21448">MGTNKAKDFNFGEDGILKYKWGNYVPQDLKLKKLILEERYKRRLILHLRMTKMYQDLKKMFWWSTMKRDKAKIEHQKLGELLQMMEILEWKWDRITIDFVVSLPRKTKGYDVIWVIVDRLSKCAHFLLININYSLEKLRQLYIKEVVCLHEMVNLKEQSNLWTICYELVCWIILEA</sequence>
<organism evidence="2 3">
    <name type="scientific">Mucuna pruriens</name>
    <name type="common">Velvet bean</name>
    <name type="synonym">Dolichos pruriens</name>
    <dbReference type="NCBI Taxonomy" id="157652"/>
    <lineage>
        <taxon>Eukaryota</taxon>
        <taxon>Viridiplantae</taxon>
        <taxon>Streptophyta</taxon>
        <taxon>Embryophyta</taxon>
        <taxon>Tracheophyta</taxon>
        <taxon>Spermatophyta</taxon>
        <taxon>Magnoliopsida</taxon>
        <taxon>eudicotyledons</taxon>
        <taxon>Gunneridae</taxon>
        <taxon>Pentapetalae</taxon>
        <taxon>rosids</taxon>
        <taxon>fabids</taxon>
        <taxon>Fabales</taxon>
        <taxon>Fabaceae</taxon>
        <taxon>Papilionoideae</taxon>
        <taxon>50 kb inversion clade</taxon>
        <taxon>NPAAA clade</taxon>
        <taxon>indigoferoid/millettioid clade</taxon>
        <taxon>Phaseoleae</taxon>
        <taxon>Mucuna</taxon>
    </lineage>
</organism>
<dbReference type="Gene3D" id="3.30.420.10">
    <property type="entry name" value="Ribonuclease H-like superfamily/Ribonuclease H"/>
    <property type="match status" value="1"/>
</dbReference>
<dbReference type="STRING" id="157652.A0A371FCN9"/>
<keyword evidence="3" id="KW-1185">Reference proteome</keyword>
<dbReference type="InterPro" id="IPR041588">
    <property type="entry name" value="Integrase_H2C2"/>
</dbReference>